<dbReference type="Gene3D" id="3.40.50.1000">
    <property type="entry name" value="HAD superfamily/HAD-like"/>
    <property type="match status" value="1"/>
</dbReference>
<dbReference type="SFLD" id="SFLDG01129">
    <property type="entry name" value="C1.5:_HAD__Beta-PGM__Phosphata"/>
    <property type="match status" value="1"/>
</dbReference>
<dbReference type="PANTHER" id="PTHR47438">
    <property type="entry name" value="PHOSPHATE METABOLISM PROTEIN 8-RELATED"/>
    <property type="match status" value="1"/>
</dbReference>
<dbReference type="AlphaFoldDB" id="A0A6G1J1C4"/>
<dbReference type="InterPro" id="IPR023214">
    <property type="entry name" value="HAD_sf"/>
</dbReference>
<dbReference type="InterPro" id="IPR010237">
    <property type="entry name" value="Pyr-5-nucltdase"/>
</dbReference>
<dbReference type="GO" id="GO:0006206">
    <property type="term" value="P:pyrimidine nucleobase metabolic process"/>
    <property type="evidence" value="ECO:0007669"/>
    <property type="project" value="TreeGrafter"/>
</dbReference>
<gene>
    <name evidence="1" type="ORF">K458DRAFT_418252</name>
</gene>
<dbReference type="SUPFAM" id="SSF56784">
    <property type="entry name" value="HAD-like"/>
    <property type="match status" value="1"/>
</dbReference>
<dbReference type="GO" id="GO:0008252">
    <property type="term" value="F:nucleotidase activity"/>
    <property type="evidence" value="ECO:0007669"/>
    <property type="project" value="TreeGrafter"/>
</dbReference>
<protein>
    <submittedName>
        <fullName evidence="1">Pyrimidine 5-nucleotidase</fullName>
    </submittedName>
</protein>
<accession>A0A6G1J1C4</accession>
<dbReference type="GO" id="GO:0009166">
    <property type="term" value="P:nucleotide catabolic process"/>
    <property type="evidence" value="ECO:0007669"/>
    <property type="project" value="TreeGrafter"/>
</dbReference>
<evidence type="ECO:0000313" key="1">
    <source>
        <dbReference type="EMBL" id="KAF2683949.1"/>
    </source>
</evidence>
<dbReference type="SFLD" id="SFLDG01132">
    <property type="entry name" value="C1.5.3:_5'-Nucleotidase_Like"/>
    <property type="match status" value="1"/>
</dbReference>
<sequence length="234" mass="27046">MAEDEKPVFFFDIDNCLYPKSYKVAHMMSALIDKYFETHLSLSTADANALHFKYYREYGLAIEGLVRHHKVDALDYNRKVDDALRLEDVIEPNPGLRKLLEDIDQSKIRLWLFTNAYVTHGKRVVKLLQIGDLFEGMTYCDYGAAPFACKPHPEMFVKAMKEAGVKENKNCYFVDDSYINCKAAHARGWHTVHLLDESDPEPHHPASKHQIKGLQELRYIFPQFFNSSDPARSD</sequence>
<dbReference type="OrthoDB" id="1065058at2759"/>
<dbReference type="SFLD" id="SFLDS00003">
    <property type="entry name" value="Haloacid_Dehalogenase"/>
    <property type="match status" value="1"/>
</dbReference>
<dbReference type="InterPro" id="IPR006439">
    <property type="entry name" value="HAD-SF_hydro_IA"/>
</dbReference>
<dbReference type="NCBIfam" id="TIGR01993">
    <property type="entry name" value="Pyr-5-nucltdase"/>
    <property type="match status" value="1"/>
</dbReference>
<reference evidence="1" key="1">
    <citation type="journal article" date="2020" name="Stud. Mycol.">
        <title>101 Dothideomycetes genomes: a test case for predicting lifestyles and emergence of pathogens.</title>
        <authorList>
            <person name="Haridas S."/>
            <person name="Albert R."/>
            <person name="Binder M."/>
            <person name="Bloem J."/>
            <person name="Labutti K."/>
            <person name="Salamov A."/>
            <person name="Andreopoulos B."/>
            <person name="Baker S."/>
            <person name="Barry K."/>
            <person name="Bills G."/>
            <person name="Bluhm B."/>
            <person name="Cannon C."/>
            <person name="Castanera R."/>
            <person name="Culley D."/>
            <person name="Daum C."/>
            <person name="Ezra D."/>
            <person name="Gonzalez J."/>
            <person name="Henrissat B."/>
            <person name="Kuo A."/>
            <person name="Liang C."/>
            <person name="Lipzen A."/>
            <person name="Lutzoni F."/>
            <person name="Magnuson J."/>
            <person name="Mondo S."/>
            <person name="Nolan M."/>
            <person name="Ohm R."/>
            <person name="Pangilinan J."/>
            <person name="Park H.-J."/>
            <person name="Ramirez L."/>
            <person name="Alfaro M."/>
            <person name="Sun H."/>
            <person name="Tritt A."/>
            <person name="Yoshinaga Y."/>
            <person name="Zwiers L.-H."/>
            <person name="Turgeon B."/>
            <person name="Goodwin S."/>
            <person name="Spatafora J."/>
            <person name="Crous P."/>
            <person name="Grigoriev I."/>
        </authorList>
    </citation>
    <scope>NUCLEOTIDE SEQUENCE</scope>
    <source>
        <strain evidence="1">CBS 122367</strain>
    </source>
</reference>
<dbReference type="Proteomes" id="UP000799291">
    <property type="component" value="Unassembled WGS sequence"/>
</dbReference>
<dbReference type="EMBL" id="MU005582">
    <property type="protein sequence ID" value="KAF2683949.1"/>
    <property type="molecule type" value="Genomic_DNA"/>
</dbReference>
<evidence type="ECO:0000313" key="2">
    <source>
        <dbReference type="Proteomes" id="UP000799291"/>
    </source>
</evidence>
<dbReference type="InterPro" id="IPR036412">
    <property type="entry name" value="HAD-like_sf"/>
</dbReference>
<dbReference type="Gene3D" id="1.10.150.450">
    <property type="match status" value="1"/>
</dbReference>
<organism evidence="1 2">
    <name type="scientific">Lentithecium fluviatile CBS 122367</name>
    <dbReference type="NCBI Taxonomy" id="1168545"/>
    <lineage>
        <taxon>Eukaryota</taxon>
        <taxon>Fungi</taxon>
        <taxon>Dikarya</taxon>
        <taxon>Ascomycota</taxon>
        <taxon>Pezizomycotina</taxon>
        <taxon>Dothideomycetes</taxon>
        <taxon>Pleosporomycetidae</taxon>
        <taxon>Pleosporales</taxon>
        <taxon>Massarineae</taxon>
        <taxon>Lentitheciaceae</taxon>
        <taxon>Lentithecium</taxon>
    </lineage>
</organism>
<name>A0A6G1J1C4_9PLEO</name>
<dbReference type="InterPro" id="IPR052791">
    <property type="entry name" value="SSM1_domain"/>
</dbReference>
<dbReference type="Pfam" id="PF00702">
    <property type="entry name" value="Hydrolase"/>
    <property type="match status" value="1"/>
</dbReference>
<proteinExistence type="predicted"/>
<keyword evidence="2" id="KW-1185">Reference proteome</keyword>
<dbReference type="PANTHER" id="PTHR47438:SF1">
    <property type="entry name" value="PHOSPHATE METABOLISM PROTEIN 8-RELATED"/>
    <property type="match status" value="1"/>
</dbReference>
<dbReference type="NCBIfam" id="TIGR01509">
    <property type="entry name" value="HAD-SF-IA-v3"/>
    <property type="match status" value="1"/>
</dbReference>